<evidence type="ECO:0000256" key="3">
    <source>
        <dbReference type="ARBA" id="ARBA00022989"/>
    </source>
</evidence>
<comment type="caution">
    <text evidence="6">The sequence shown here is derived from an EMBL/GenBank/DDBJ whole genome shotgun (WGS) entry which is preliminary data.</text>
</comment>
<dbReference type="STRING" id="1838280.A6M21_11580"/>
<feature type="transmembrane region" description="Helical" evidence="5">
    <location>
        <begin position="112"/>
        <end position="133"/>
    </location>
</feature>
<feature type="transmembrane region" description="Helical" evidence="5">
    <location>
        <begin position="246"/>
        <end position="264"/>
    </location>
</feature>
<feature type="transmembrane region" description="Helical" evidence="5">
    <location>
        <begin position="73"/>
        <end position="100"/>
    </location>
</feature>
<accession>A0A1B7LDJ4</accession>
<comment type="subcellular location">
    <subcellularLocation>
        <location evidence="1">Membrane</location>
        <topology evidence="1">Multi-pass membrane protein</topology>
    </subcellularLocation>
</comment>
<dbReference type="AlphaFoldDB" id="A0A1B7LDJ4"/>
<feature type="transmembrane region" description="Helical" evidence="5">
    <location>
        <begin position="29"/>
        <end position="61"/>
    </location>
</feature>
<evidence type="ECO:0000256" key="4">
    <source>
        <dbReference type="ARBA" id="ARBA00023136"/>
    </source>
</evidence>
<gene>
    <name evidence="6" type="ORF">A6M21_11580</name>
</gene>
<dbReference type="PANTHER" id="PTHR33514:SF13">
    <property type="entry name" value="PROTEIN ABCI12, CHLOROPLASTIC"/>
    <property type="match status" value="1"/>
</dbReference>
<organism evidence="6 7">
    <name type="scientific">Desulfotomaculum copahuensis</name>
    <dbReference type="NCBI Taxonomy" id="1838280"/>
    <lineage>
        <taxon>Bacteria</taxon>
        <taxon>Bacillati</taxon>
        <taxon>Bacillota</taxon>
        <taxon>Clostridia</taxon>
        <taxon>Eubacteriales</taxon>
        <taxon>Desulfotomaculaceae</taxon>
        <taxon>Desulfotomaculum</taxon>
    </lineage>
</organism>
<dbReference type="EMBL" id="LYVF01000167">
    <property type="protein sequence ID" value="OAT81175.1"/>
    <property type="molecule type" value="Genomic_DNA"/>
</dbReference>
<evidence type="ECO:0000256" key="1">
    <source>
        <dbReference type="ARBA" id="ARBA00004141"/>
    </source>
</evidence>
<dbReference type="Pfam" id="PF02361">
    <property type="entry name" value="CbiQ"/>
    <property type="match status" value="1"/>
</dbReference>
<keyword evidence="7" id="KW-1185">Reference proteome</keyword>
<proteinExistence type="predicted"/>
<dbReference type="RefSeq" id="WP_066669015.1">
    <property type="nucleotide sequence ID" value="NZ_LYVF01000167.1"/>
</dbReference>
<dbReference type="OrthoDB" id="8075495at2"/>
<keyword evidence="2 5" id="KW-0812">Transmembrane</keyword>
<evidence type="ECO:0000313" key="7">
    <source>
        <dbReference type="Proteomes" id="UP000078532"/>
    </source>
</evidence>
<dbReference type="Proteomes" id="UP000078532">
    <property type="component" value="Unassembled WGS sequence"/>
</dbReference>
<name>A0A1B7LDJ4_9FIRM</name>
<reference evidence="6 7" key="1">
    <citation type="submission" date="2016-04" db="EMBL/GenBank/DDBJ databases">
        <authorList>
            <person name="Evans L.H."/>
            <person name="Alamgir A."/>
            <person name="Owens N."/>
            <person name="Weber N.D."/>
            <person name="Virtaneva K."/>
            <person name="Barbian K."/>
            <person name="Babar A."/>
            <person name="Rosenke K."/>
        </authorList>
    </citation>
    <scope>NUCLEOTIDE SEQUENCE [LARGE SCALE GENOMIC DNA]</scope>
    <source>
        <strain evidence="6 7">LMa1</strain>
    </source>
</reference>
<dbReference type="PANTHER" id="PTHR33514">
    <property type="entry name" value="PROTEIN ABCI12, CHLOROPLASTIC"/>
    <property type="match status" value="1"/>
</dbReference>
<dbReference type="CDD" id="cd16914">
    <property type="entry name" value="EcfT"/>
    <property type="match status" value="1"/>
</dbReference>
<evidence type="ECO:0000313" key="6">
    <source>
        <dbReference type="EMBL" id="OAT81175.1"/>
    </source>
</evidence>
<keyword evidence="4 5" id="KW-0472">Membrane</keyword>
<keyword evidence="3 5" id="KW-1133">Transmembrane helix</keyword>
<dbReference type="GO" id="GO:0005886">
    <property type="term" value="C:plasma membrane"/>
    <property type="evidence" value="ECO:0007669"/>
    <property type="project" value="UniProtKB-ARBA"/>
</dbReference>
<evidence type="ECO:0000256" key="2">
    <source>
        <dbReference type="ARBA" id="ARBA00022692"/>
    </source>
</evidence>
<evidence type="ECO:0000256" key="5">
    <source>
        <dbReference type="SAM" id="Phobius"/>
    </source>
</evidence>
<sequence>MFDGLTIGQFIPGDSLIHRLDPRTKIVTTILLVAAVMLAGSWPAYLVLSILLLAVFTLAGIPPGMLWQNLRPFWFILGITFLLQIFFTPGEVVFTAGPLHVTRPGLALGGQILWRLTVLILAGFLLTATTSPLKLTAGLECLLAPGKRFGVPAHELAMMMTIALRFIPTLFSEAQTIMKAQQSRGADFMQGGLWGRVRGIVPLLLPLFAGAFRRAEDLATAMESRCYRGGAGRTRMEELSLRGIDFGALILCVALFSLILGLRWRGW</sequence>
<protein>
    <submittedName>
        <fullName evidence="6">Transporter</fullName>
    </submittedName>
</protein>
<dbReference type="InterPro" id="IPR003339">
    <property type="entry name" value="ABC/ECF_trnsptr_transmembrane"/>
</dbReference>